<feature type="domain" description="RRM" evidence="3">
    <location>
        <begin position="72"/>
        <end position="153"/>
    </location>
</feature>
<dbReference type="Proteomes" id="UP001140510">
    <property type="component" value="Unassembled WGS sequence"/>
</dbReference>
<dbReference type="InterPro" id="IPR012677">
    <property type="entry name" value="Nucleotide-bd_a/b_plait_sf"/>
</dbReference>
<accession>A0A9W8ZB80</accession>
<keyword evidence="1 2" id="KW-0694">RNA-binding</keyword>
<reference evidence="4" key="1">
    <citation type="submission" date="2022-10" db="EMBL/GenBank/DDBJ databases">
        <title>Tapping the CABI collections for fungal endophytes: first genome assemblies for Collariella, Neodidymelliopsis, Ascochyta clinopodiicola, Didymella pomorum, Didymosphaeria variabile, Neocosmospora piperis and Neocucurbitaria cava.</title>
        <authorList>
            <person name="Hill R."/>
        </authorList>
    </citation>
    <scope>NUCLEOTIDE SEQUENCE</scope>
    <source>
        <strain evidence="4">IMI 355091</strain>
    </source>
</reference>
<dbReference type="InterPro" id="IPR000504">
    <property type="entry name" value="RRM_dom"/>
</dbReference>
<evidence type="ECO:0000256" key="2">
    <source>
        <dbReference type="PROSITE-ProRule" id="PRU00176"/>
    </source>
</evidence>
<dbReference type="InterPro" id="IPR035979">
    <property type="entry name" value="RBD_domain_sf"/>
</dbReference>
<organism evidence="4 5">
    <name type="scientific">Didymella pomorum</name>
    <dbReference type="NCBI Taxonomy" id="749634"/>
    <lineage>
        <taxon>Eukaryota</taxon>
        <taxon>Fungi</taxon>
        <taxon>Dikarya</taxon>
        <taxon>Ascomycota</taxon>
        <taxon>Pezizomycotina</taxon>
        <taxon>Dothideomycetes</taxon>
        <taxon>Pleosporomycetidae</taxon>
        <taxon>Pleosporales</taxon>
        <taxon>Pleosporineae</taxon>
        <taxon>Didymellaceae</taxon>
        <taxon>Didymella</taxon>
    </lineage>
</organism>
<name>A0A9W8ZB80_9PLEO</name>
<proteinExistence type="predicted"/>
<dbReference type="SUPFAM" id="SSF54928">
    <property type="entry name" value="RNA-binding domain, RBD"/>
    <property type="match status" value="2"/>
</dbReference>
<evidence type="ECO:0000256" key="1">
    <source>
        <dbReference type="ARBA" id="ARBA00022884"/>
    </source>
</evidence>
<comment type="caution">
    <text evidence="4">The sequence shown here is derived from an EMBL/GenBank/DDBJ whole genome shotgun (WGS) entry which is preliminary data.</text>
</comment>
<evidence type="ECO:0000259" key="3">
    <source>
        <dbReference type="PROSITE" id="PS50102"/>
    </source>
</evidence>
<gene>
    <name evidence="4" type="ORF">N0V91_008332</name>
</gene>
<protein>
    <recommendedName>
        <fullName evidence="3">RRM domain-containing protein</fullName>
    </recommendedName>
</protein>
<dbReference type="GO" id="GO:0003723">
    <property type="term" value="F:RNA binding"/>
    <property type="evidence" value="ECO:0007669"/>
    <property type="project" value="UniProtKB-UniRule"/>
</dbReference>
<dbReference type="AlphaFoldDB" id="A0A9W8ZB80"/>
<dbReference type="EMBL" id="JAPEVA010000081">
    <property type="protein sequence ID" value="KAJ4400953.1"/>
    <property type="molecule type" value="Genomic_DNA"/>
</dbReference>
<dbReference type="OrthoDB" id="272703at2759"/>
<dbReference type="PROSITE" id="PS50102">
    <property type="entry name" value="RRM"/>
    <property type="match status" value="1"/>
</dbReference>
<sequence>MSISRAIVQSRFALSKAFASSRATSSLLRPTSTAAPQRQFTSSAWFQEEVIQTPATGSEVPLTATRDEATVNGVAITKLNRNTSPAEIQQLLRDAGVEVKQLHCRIDRFTFENSTSVFVQLGNEEQVQKAVKSLDGLKLGKNPRTLKVSPLADTFTWKADDRMKQRYFLYDATAASEAIRPLLEGRRYTFHVETPGWRFNKVADKTMNGQRQEVLDRAFEPFNVEVLGGMNPVSMHKGASMWFLTCVDFATKDDAQRAVDALNNSVIEGKRVELRPYSSFTPKRVEQIGKVDKGVLAQLQEAGLLNTEIGKSPS</sequence>
<dbReference type="PANTHER" id="PTHR21245">
    <property type="entry name" value="HETEROGENEOUS NUCLEAR RIBONUCLEOPROTEIN"/>
    <property type="match status" value="1"/>
</dbReference>
<evidence type="ECO:0000313" key="5">
    <source>
        <dbReference type="Proteomes" id="UP001140510"/>
    </source>
</evidence>
<keyword evidence="5" id="KW-1185">Reference proteome</keyword>
<dbReference type="Gene3D" id="3.30.70.330">
    <property type="match status" value="2"/>
</dbReference>
<evidence type="ECO:0000313" key="4">
    <source>
        <dbReference type="EMBL" id="KAJ4400953.1"/>
    </source>
</evidence>
<dbReference type="CDD" id="cd00590">
    <property type="entry name" value="RRM_SF"/>
    <property type="match status" value="2"/>
</dbReference>